<evidence type="ECO:0000313" key="2">
    <source>
        <dbReference type="WBParaSite" id="L893_g18760.t1"/>
    </source>
</evidence>
<sequence length="48" mass="5314">MFTILIVHQTTSTLNNLSSVHNPINKEHVVLAEEIRTGNPNPGRIPLP</sequence>
<proteinExistence type="predicted"/>
<name>A0A1I7YQE5_9BILA</name>
<dbReference type="AlphaFoldDB" id="A0A1I7YQE5"/>
<reference evidence="2" key="1">
    <citation type="submission" date="2016-11" db="UniProtKB">
        <authorList>
            <consortium name="WormBaseParasite"/>
        </authorList>
    </citation>
    <scope>IDENTIFICATION</scope>
</reference>
<dbReference type="WBParaSite" id="L893_g18760.t1">
    <property type="protein sequence ID" value="L893_g18760.t1"/>
    <property type="gene ID" value="L893_g18760"/>
</dbReference>
<accession>A0A1I7YQE5</accession>
<evidence type="ECO:0000313" key="1">
    <source>
        <dbReference type="Proteomes" id="UP000095287"/>
    </source>
</evidence>
<keyword evidence="1" id="KW-1185">Reference proteome</keyword>
<organism evidence="1 2">
    <name type="scientific">Steinernema glaseri</name>
    <dbReference type="NCBI Taxonomy" id="37863"/>
    <lineage>
        <taxon>Eukaryota</taxon>
        <taxon>Metazoa</taxon>
        <taxon>Ecdysozoa</taxon>
        <taxon>Nematoda</taxon>
        <taxon>Chromadorea</taxon>
        <taxon>Rhabditida</taxon>
        <taxon>Tylenchina</taxon>
        <taxon>Panagrolaimomorpha</taxon>
        <taxon>Strongyloidoidea</taxon>
        <taxon>Steinernematidae</taxon>
        <taxon>Steinernema</taxon>
    </lineage>
</organism>
<dbReference type="Proteomes" id="UP000095287">
    <property type="component" value="Unplaced"/>
</dbReference>
<protein>
    <submittedName>
        <fullName evidence="2">Uncharacterized protein</fullName>
    </submittedName>
</protein>